<dbReference type="Gene3D" id="2.170.150.80">
    <property type="entry name" value="NAC domain"/>
    <property type="match status" value="1"/>
</dbReference>
<evidence type="ECO:0000313" key="6">
    <source>
        <dbReference type="EMBL" id="MED6157895.1"/>
    </source>
</evidence>
<evidence type="ECO:0000259" key="5">
    <source>
        <dbReference type="PROSITE" id="PS51005"/>
    </source>
</evidence>
<dbReference type="Proteomes" id="UP001341840">
    <property type="component" value="Unassembled WGS sequence"/>
</dbReference>
<gene>
    <name evidence="6" type="ORF">PIB30_116642</name>
</gene>
<organism evidence="6 7">
    <name type="scientific">Stylosanthes scabra</name>
    <dbReference type="NCBI Taxonomy" id="79078"/>
    <lineage>
        <taxon>Eukaryota</taxon>
        <taxon>Viridiplantae</taxon>
        <taxon>Streptophyta</taxon>
        <taxon>Embryophyta</taxon>
        <taxon>Tracheophyta</taxon>
        <taxon>Spermatophyta</taxon>
        <taxon>Magnoliopsida</taxon>
        <taxon>eudicotyledons</taxon>
        <taxon>Gunneridae</taxon>
        <taxon>Pentapetalae</taxon>
        <taxon>rosids</taxon>
        <taxon>fabids</taxon>
        <taxon>Fabales</taxon>
        <taxon>Fabaceae</taxon>
        <taxon>Papilionoideae</taxon>
        <taxon>50 kb inversion clade</taxon>
        <taxon>dalbergioids sensu lato</taxon>
        <taxon>Dalbergieae</taxon>
        <taxon>Pterocarpus clade</taxon>
        <taxon>Stylosanthes</taxon>
    </lineage>
</organism>
<feature type="domain" description="NAC" evidence="5">
    <location>
        <begin position="12"/>
        <end position="165"/>
    </location>
</feature>
<dbReference type="InterPro" id="IPR003441">
    <property type="entry name" value="NAC-dom"/>
</dbReference>
<keyword evidence="1" id="KW-0805">Transcription regulation</keyword>
<dbReference type="SUPFAM" id="SSF101941">
    <property type="entry name" value="NAC domain"/>
    <property type="match status" value="1"/>
</dbReference>
<keyword evidence="4" id="KW-0539">Nucleus</keyword>
<dbReference type="PROSITE" id="PS51005">
    <property type="entry name" value="NAC"/>
    <property type="match status" value="1"/>
</dbReference>
<evidence type="ECO:0000256" key="1">
    <source>
        <dbReference type="ARBA" id="ARBA00023015"/>
    </source>
</evidence>
<comment type="caution">
    <text evidence="6">The sequence shown here is derived from an EMBL/GenBank/DDBJ whole genome shotgun (WGS) entry which is preliminary data.</text>
</comment>
<accession>A0ABU6UBR6</accession>
<sequence>MMDQQQPLALDLPPGFRFHPTDEEIISYYLIPKVINITFTATAIGEADLNKCEPWDLPKKAKMGEKDWYFFWQRDRKYPTGTRTNRATESGYWKATGKDKEIFKGKGNKNLVGMKKTLVFYRGRAPNGQKTNWVMHEFRLEGPFASYNLPKPAKEEWVVSRVFHKSTAEKLIPSIPSGVFRIMKNVNSIGDDDLLDFSSLPPLMDPSNNYDDDQHTNNNNYINNLLASSSSSDYNCLLHQQIKKDDDDNNVLLIRAKKDNNNNGSRGLLLYDPPSSSSSEVVAPLSDLELCLWDDI</sequence>
<evidence type="ECO:0000313" key="7">
    <source>
        <dbReference type="Proteomes" id="UP001341840"/>
    </source>
</evidence>
<reference evidence="6 7" key="1">
    <citation type="journal article" date="2023" name="Plants (Basel)">
        <title>Bridging the Gap: Combining Genomics and Transcriptomics Approaches to Understand Stylosanthes scabra, an Orphan Legume from the Brazilian Caatinga.</title>
        <authorList>
            <person name="Ferreira-Neto J.R.C."/>
            <person name="da Silva M.D."/>
            <person name="Binneck E."/>
            <person name="de Melo N.F."/>
            <person name="da Silva R.H."/>
            <person name="de Melo A.L.T.M."/>
            <person name="Pandolfi V."/>
            <person name="Bustamante F.O."/>
            <person name="Brasileiro-Vidal A.C."/>
            <person name="Benko-Iseppon A.M."/>
        </authorList>
    </citation>
    <scope>NUCLEOTIDE SEQUENCE [LARGE SCALE GENOMIC DNA]</scope>
    <source>
        <tissue evidence="6">Leaves</tissue>
    </source>
</reference>
<proteinExistence type="predicted"/>
<keyword evidence="3" id="KW-0804">Transcription</keyword>
<name>A0ABU6UBR6_9FABA</name>
<evidence type="ECO:0000256" key="2">
    <source>
        <dbReference type="ARBA" id="ARBA00023125"/>
    </source>
</evidence>
<evidence type="ECO:0000256" key="4">
    <source>
        <dbReference type="ARBA" id="ARBA00023242"/>
    </source>
</evidence>
<dbReference type="PANTHER" id="PTHR31744:SF92">
    <property type="entry name" value="NAC DOMAIN-CONTAINING PROTEIN 87"/>
    <property type="match status" value="1"/>
</dbReference>
<evidence type="ECO:0000256" key="3">
    <source>
        <dbReference type="ARBA" id="ARBA00023163"/>
    </source>
</evidence>
<dbReference type="EMBL" id="JASCZI010120936">
    <property type="protein sequence ID" value="MED6157895.1"/>
    <property type="molecule type" value="Genomic_DNA"/>
</dbReference>
<dbReference type="PANTHER" id="PTHR31744">
    <property type="entry name" value="PROTEIN CUP-SHAPED COTYLEDON 2-RELATED"/>
    <property type="match status" value="1"/>
</dbReference>
<keyword evidence="7" id="KW-1185">Reference proteome</keyword>
<dbReference type="Pfam" id="PF02365">
    <property type="entry name" value="NAM"/>
    <property type="match status" value="1"/>
</dbReference>
<keyword evidence="2" id="KW-0238">DNA-binding</keyword>
<dbReference type="InterPro" id="IPR036093">
    <property type="entry name" value="NAC_dom_sf"/>
</dbReference>
<protein>
    <recommendedName>
        <fullName evidence="5">NAC domain-containing protein</fullName>
    </recommendedName>
</protein>